<gene>
    <name evidence="2" type="ORF">I7730_01195</name>
</gene>
<dbReference type="PANTHER" id="PTHR47642">
    <property type="entry name" value="ATP-DEPENDENT DNA HELICASE"/>
    <property type="match status" value="1"/>
</dbReference>
<evidence type="ECO:0000313" key="2">
    <source>
        <dbReference type="EMBL" id="HAS8538415.1"/>
    </source>
</evidence>
<proteinExistence type="predicted"/>
<dbReference type="GO" id="GO:0003678">
    <property type="term" value="F:DNA helicase activity"/>
    <property type="evidence" value="ECO:0007669"/>
    <property type="project" value="InterPro"/>
</dbReference>
<name>A0A8H9K5D6_VIBVL</name>
<dbReference type="InterPro" id="IPR027417">
    <property type="entry name" value="P-loop_NTPase"/>
</dbReference>
<evidence type="ECO:0000259" key="1">
    <source>
        <dbReference type="Pfam" id="PF05970"/>
    </source>
</evidence>
<sequence>MYSKNQACDRVKNIPNEKLLILACVAAKKNIFLTGGGGVGKSYVIDLIHNLVPSIAVIAPTGISALNVNGKTPNLYFSLGEEFHLVDGRMSVDQAIIDKINSLSVLLIDEIGCLRPDTFDYINQMCKIAKRCDLPFGGLQIIVVGDFCQLKAPITKNTYGYDVFKTRYGSTEFAFETTSWHECQFTNLVLTEVQRQSEMDYIQALRGIRLGVKVSESVALINKRAGNSPKPSDIRLCATNKRVDDFNSRMFEQLSVECLELKGSREGEFPESACSVPEGLTLKRGCRVLLVANSNAGSYVNGDTGELIDYVKGAHTFAKSTDDYLTVKLDRNGEVVCVKRKEWQISEKVNGKKEVTGTYKQFPVKLGYAVSIHKSQGMTFDRLVLDLTNARFAPAIAYVGLSRVRSLAGLTLMRPLTVSDIIVSKKARDFTVQISKMALSMREQISKEIDFETFSINEFFKFEEEIVARIREELALVKDGTQTLPQAVQNLLNQNIKALIGIDMIGTIDAQTGFFHKDVGYLDSQVLLGEPLRAYIHSKYCRVKHGDVLYDMKKKGLIS</sequence>
<feature type="domain" description="DNA helicase Pif1-like DEAD-box helicase" evidence="1">
    <location>
        <begin position="27"/>
        <end position="199"/>
    </location>
</feature>
<dbReference type="Gene3D" id="3.40.50.300">
    <property type="entry name" value="P-loop containing nucleotide triphosphate hydrolases"/>
    <property type="match status" value="2"/>
</dbReference>
<dbReference type="SUPFAM" id="SSF52540">
    <property type="entry name" value="P-loop containing nucleoside triphosphate hydrolases"/>
    <property type="match status" value="2"/>
</dbReference>
<reference evidence="2" key="2">
    <citation type="submission" date="2019-01" db="EMBL/GenBank/DDBJ databases">
        <authorList>
            <consortium name="NCBI Pathogen Detection Project"/>
        </authorList>
    </citation>
    <scope>NUCLEOTIDE SEQUENCE</scope>
    <source>
        <strain evidence="2">BCW_3452</strain>
    </source>
</reference>
<dbReference type="AlphaFoldDB" id="A0A8H9K5D6"/>
<dbReference type="InterPro" id="IPR051055">
    <property type="entry name" value="PIF1_helicase"/>
</dbReference>
<dbReference type="InterPro" id="IPR010285">
    <property type="entry name" value="DNA_helicase_pif1-like_DEAD"/>
</dbReference>
<dbReference type="EMBL" id="DACRBY010000001">
    <property type="protein sequence ID" value="HAS8538415.1"/>
    <property type="molecule type" value="Genomic_DNA"/>
</dbReference>
<dbReference type="Pfam" id="PF05970">
    <property type="entry name" value="PIF1"/>
    <property type="match status" value="1"/>
</dbReference>
<dbReference type="PANTHER" id="PTHR47642:SF5">
    <property type="entry name" value="ATP-DEPENDENT DNA HELICASE"/>
    <property type="match status" value="1"/>
</dbReference>
<protein>
    <recommendedName>
        <fullName evidence="1">DNA helicase Pif1-like DEAD-box helicase domain-containing protein</fullName>
    </recommendedName>
</protein>
<accession>A0A8H9K5D6</accession>
<dbReference type="CDD" id="cd18809">
    <property type="entry name" value="SF1_C_RecD"/>
    <property type="match status" value="1"/>
</dbReference>
<organism evidence="2">
    <name type="scientific">Vibrio vulnificus</name>
    <dbReference type="NCBI Taxonomy" id="672"/>
    <lineage>
        <taxon>Bacteria</taxon>
        <taxon>Pseudomonadati</taxon>
        <taxon>Pseudomonadota</taxon>
        <taxon>Gammaproteobacteria</taxon>
        <taxon>Vibrionales</taxon>
        <taxon>Vibrionaceae</taxon>
        <taxon>Vibrio</taxon>
    </lineage>
</organism>
<reference evidence="2" key="1">
    <citation type="journal article" date="2018" name="Genome Biol.">
        <title>SKESA: strategic k-mer extension for scrupulous assemblies.</title>
        <authorList>
            <person name="Souvorov A."/>
            <person name="Agarwala R."/>
            <person name="Lipman D.J."/>
        </authorList>
    </citation>
    <scope>NUCLEOTIDE SEQUENCE</scope>
    <source>
        <strain evidence="2">BCW_3452</strain>
    </source>
</reference>
<dbReference type="GO" id="GO:0006281">
    <property type="term" value="P:DNA repair"/>
    <property type="evidence" value="ECO:0007669"/>
    <property type="project" value="InterPro"/>
</dbReference>
<dbReference type="GO" id="GO:0000723">
    <property type="term" value="P:telomere maintenance"/>
    <property type="evidence" value="ECO:0007669"/>
    <property type="project" value="InterPro"/>
</dbReference>
<dbReference type="Proteomes" id="UP000863257">
    <property type="component" value="Unassembled WGS sequence"/>
</dbReference>
<comment type="caution">
    <text evidence="2">The sequence shown here is derived from an EMBL/GenBank/DDBJ whole genome shotgun (WGS) entry which is preliminary data.</text>
</comment>